<sequence>MFLSPSFASIQYRALADKASDAFYKLSNTREQIQAYFFDGASVKSLDLDSNCRTEEKIFCKSCGMEDELEKAMAALWLQGMRGSCKLRKLKQRRYCRLRRADRRSRIPSILARARLLHGSGSSHWLTGSDRHRVLAFAKTSPGTTNLRDVMDMVLVTHILRHDERNREHRSKSNSVFHQPTGPDLLYPAKSPYLLKDFPYSSGAGKAVRKSSHGGPPRSINLSIELPVSYLGVKEVESKFSSRRKPLILRLIIKGRRPDESYSFFKVLTEADPLGARKEERIREDPSESRMTVSGE</sequence>
<comment type="caution">
    <text evidence="1">The sequence shown here is derived from an EMBL/GenBank/DDBJ whole genome shotgun (WGS) entry which is preliminary data.</text>
</comment>
<organism evidence="1 2">
    <name type="scientific">Cucurbita argyrosperma subsp. sororia</name>
    <dbReference type="NCBI Taxonomy" id="37648"/>
    <lineage>
        <taxon>Eukaryota</taxon>
        <taxon>Viridiplantae</taxon>
        <taxon>Streptophyta</taxon>
        <taxon>Embryophyta</taxon>
        <taxon>Tracheophyta</taxon>
        <taxon>Spermatophyta</taxon>
        <taxon>Magnoliopsida</taxon>
        <taxon>eudicotyledons</taxon>
        <taxon>Gunneridae</taxon>
        <taxon>Pentapetalae</taxon>
        <taxon>rosids</taxon>
        <taxon>fabids</taxon>
        <taxon>Cucurbitales</taxon>
        <taxon>Cucurbitaceae</taxon>
        <taxon>Cucurbiteae</taxon>
        <taxon>Cucurbita</taxon>
    </lineage>
</organism>
<gene>
    <name evidence="1" type="primary">HIRL2</name>
    <name evidence="1" type="ORF">SDJN03_30365</name>
</gene>
<dbReference type="EMBL" id="JAGKQH010000061">
    <property type="protein sequence ID" value="KAG6570289.1"/>
    <property type="molecule type" value="Genomic_DNA"/>
</dbReference>
<dbReference type="PANTHER" id="PTHR43327:SF31">
    <property type="entry name" value="HYPERSENSITIVE-INDUCED RESPONSE PROTEIN 2"/>
    <property type="match status" value="1"/>
</dbReference>
<keyword evidence="2" id="KW-1185">Reference proteome</keyword>
<dbReference type="InterPro" id="IPR050710">
    <property type="entry name" value="Band7/mec-2_domain"/>
</dbReference>
<proteinExistence type="predicted"/>
<dbReference type="PANTHER" id="PTHR43327">
    <property type="entry name" value="STOMATIN-LIKE PROTEIN 2, MITOCHONDRIAL"/>
    <property type="match status" value="1"/>
</dbReference>
<accession>A0AAV6LSH4</accession>
<evidence type="ECO:0000313" key="1">
    <source>
        <dbReference type="EMBL" id="KAG6570289.1"/>
    </source>
</evidence>
<feature type="non-terminal residue" evidence="1">
    <location>
        <position position="1"/>
    </location>
</feature>
<evidence type="ECO:0000313" key="2">
    <source>
        <dbReference type="Proteomes" id="UP000685013"/>
    </source>
</evidence>
<protein>
    <submittedName>
        <fullName evidence="1">Hypersensitive-induced response protein-like protein 2</fullName>
    </submittedName>
</protein>
<reference evidence="1 2" key="1">
    <citation type="journal article" date="2021" name="Hortic Res">
        <title>The domestication of Cucurbita argyrosperma as revealed by the genome of its wild relative.</title>
        <authorList>
            <person name="Barrera-Redondo J."/>
            <person name="Sanchez-de la Vega G."/>
            <person name="Aguirre-Liguori J.A."/>
            <person name="Castellanos-Morales G."/>
            <person name="Gutierrez-Guerrero Y.T."/>
            <person name="Aguirre-Dugua X."/>
            <person name="Aguirre-Planter E."/>
            <person name="Tenaillon M.I."/>
            <person name="Lira-Saade R."/>
            <person name="Eguiarte L.E."/>
        </authorList>
    </citation>
    <scope>NUCLEOTIDE SEQUENCE [LARGE SCALE GENOMIC DNA]</scope>
    <source>
        <strain evidence="1">JBR-2021</strain>
    </source>
</reference>
<dbReference type="GO" id="GO:0005739">
    <property type="term" value="C:mitochondrion"/>
    <property type="evidence" value="ECO:0007669"/>
    <property type="project" value="TreeGrafter"/>
</dbReference>
<dbReference type="Proteomes" id="UP000685013">
    <property type="component" value="Unassembled WGS sequence"/>
</dbReference>
<name>A0AAV6LSH4_9ROSI</name>
<dbReference type="AlphaFoldDB" id="A0AAV6LSH4"/>